<feature type="non-terminal residue" evidence="2">
    <location>
        <position position="1"/>
    </location>
</feature>
<dbReference type="EMBL" id="JABFAF010000010">
    <property type="protein sequence ID" value="MBA0867894.1"/>
    <property type="molecule type" value="Genomic_DNA"/>
</dbReference>
<sequence>PNNSTLLGLNVGAGIHVKLRLRRPNRDWDFYPFDLVLDTMLHELCYNAYCPHNASFYKL</sequence>
<dbReference type="GO" id="GO:0005634">
    <property type="term" value="C:nucleus"/>
    <property type="evidence" value="ECO:0007669"/>
    <property type="project" value="TreeGrafter"/>
</dbReference>
<comment type="caution">
    <text evidence="2">The sequence shown here is derived from an EMBL/GenBank/DDBJ whole genome shotgun (WGS) entry which is preliminary data.</text>
</comment>
<gene>
    <name evidence="2" type="ORF">Goshw_005573</name>
</gene>
<dbReference type="PANTHER" id="PTHR46622:SF3">
    <property type="entry name" value="ZINC ION BINDING PROTEIN"/>
    <property type="match status" value="1"/>
</dbReference>
<feature type="domain" description="WLM" evidence="1">
    <location>
        <begin position="1"/>
        <end position="59"/>
    </location>
</feature>
<dbReference type="GO" id="GO:0008237">
    <property type="term" value="F:metallopeptidase activity"/>
    <property type="evidence" value="ECO:0007669"/>
    <property type="project" value="TreeGrafter"/>
</dbReference>
<evidence type="ECO:0000313" key="2">
    <source>
        <dbReference type="EMBL" id="MBA0867894.1"/>
    </source>
</evidence>
<dbReference type="OrthoDB" id="261960at2759"/>
<dbReference type="InterPro" id="IPR053000">
    <property type="entry name" value="WSS1-like_metalloprotease"/>
</dbReference>
<accession>A0A7J9MAA9</accession>
<dbReference type="PROSITE" id="PS51397">
    <property type="entry name" value="WLM"/>
    <property type="match status" value="1"/>
</dbReference>
<name>A0A7J9MAA9_GOSSC</name>
<keyword evidence="3" id="KW-1185">Reference proteome</keyword>
<dbReference type="GO" id="GO:0006281">
    <property type="term" value="P:DNA repair"/>
    <property type="evidence" value="ECO:0007669"/>
    <property type="project" value="TreeGrafter"/>
</dbReference>
<evidence type="ECO:0000313" key="3">
    <source>
        <dbReference type="Proteomes" id="UP000593576"/>
    </source>
</evidence>
<dbReference type="Pfam" id="PF08325">
    <property type="entry name" value="WLM"/>
    <property type="match status" value="1"/>
</dbReference>
<dbReference type="InterPro" id="IPR013536">
    <property type="entry name" value="WLM_dom"/>
</dbReference>
<dbReference type="PANTHER" id="PTHR46622">
    <property type="entry name" value="DNA-DEPENDENT METALLOPROTEASE WSS1"/>
    <property type="match status" value="1"/>
</dbReference>
<dbReference type="AlphaFoldDB" id="A0A7J9MAA9"/>
<dbReference type="Proteomes" id="UP000593576">
    <property type="component" value="Unassembled WGS sequence"/>
</dbReference>
<evidence type="ECO:0000259" key="1">
    <source>
        <dbReference type="PROSITE" id="PS51397"/>
    </source>
</evidence>
<proteinExistence type="predicted"/>
<reference evidence="2 3" key="1">
    <citation type="journal article" date="2019" name="Genome Biol. Evol.">
        <title>Insights into the evolution of the New World diploid cottons (Gossypium, subgenus Houzingenia) based on genome sequencing.</title>
        <authorList>
            <person name="Grover C.E."/>
            <person name="Arick M.A. 2nd"/>
            <person name="Thrash A."/>
            <person name="Conover J.L."/>
            <person name="Sanders W.S."/>
            <person name="Peterson D.G."/>
            <person name="Frelichowski J.E."/>
            <person name="Scheffler J.A."/>
            <person name="Scheffler B.E."/>
            <person name="Wendel J.F."/>
        </authorList>
    </citation>
    <scope>NUCLEOTIDE SEQUENCE [LARGE SCALE GENOMIC DNA]</scope>
    <source>
        <strain evidence="2">1</strain>
        <tissue evidence="2">Leaf</tissue>
    </source>
</reference>
<protein>
    <recommendedName>
        <fullName evidence="1">WLM domain-containing protein</fullName>
    </recommendedName>
</protein>
<organism evidence="2 3">
    <name type="scientific">Gossypium schwendimanii</name>
    <name type="common">Cotton</name>
    <dbReference type="NCBI Taxonomy" id="34291"/>
    <lineage>
        <taxon>Eukaryota</taxon>
        <taxon>Viridiplantae</taxon>
        <taxon>Streptophyta</taxon>
        <taxon>Embryophyta</taxon>
        <taxon>Tracheophyta</taxon>
        <taxon>Spermatophyta</taxon>
        <taxon>Magnoliopsida</taxon>
        <taxon>eudicotyledons</taxon>
        <taxon>Gunneridae</taxon>
        <taxon>Pentapetalae</taxon>
        <taxon>rosids</taxon>
        <taxon>malvids</taxon>
        <taxon>Malvales</taxon>
        <taxon>Malvaceae</taxon>
        <taxon>Malvoideae</taxon>
        <taxon>Gossypium</taxon>
    </lineage>
</organism>